<dbReference type="Gene3D" id="3.40.50.12780">
    <property type="entry name" value="N-terminal domain of ligase-like"/>
    <property type="match status" value="1"/>
</dbReference>
<dbReference type="AlphaFoldDB" id="A0A965ZIF2"/>
<gene>
    <name evidence="2" type="ORF">GSY63_18030</name>
</gene>
<dbReference type="GO" id="GO:0016740">
    <property type="term" value="F:transferase activity"/>
    <property type="evidence" value="ECO:0007669"/>
    <property type="project" value="UniProtKB-KW"/>
</dbReference>
<dbReference type="EMBL" id="WWEO01000044">
    <property type="protein sequence ID" value="NCD71270.1"/>
    <property type="molecule type" value="Genomic_DNA"/>
</dbReference>
<keyword evidence="3" id="KW-1185">Reference proteome</keyword>
<dbReference type="Proteomes" id="UP000638732">
    <property type="component" value="Unassembled WGS sequence"/>
</dbReference>
<organism evidence="2 3">
    <name type="scientific">Mucilaginibacter agri</name>
    <dbReference type="NCBI Taxonomy" id="2695265"/>
    <lineage>
        <taxon>Bacteria</taxon>
        <taxon>Pseudomonadati</taxon>
        <taxon>Bacteroidota</taxon>
        <taxon>Sphingobacteriia</taxon>
        <taxon>Sphingobacteriales</taxon>
        <taxon>Sphingobacteriaceae</taxon>
        <taxon>Mucilaginibacter</taxon>
    </lineage>
</organism>
<protein>
    <submittedName>
        <fullName evidence="2">Acyl transferase</fullName>
    </submittedName>
</protein>
<reference evidence="2" key="1">
    <citation type="submission" date="2020-01" db="EMBL/GenBank/DDBJ databases">
        <authorList>
            <person name="Seo Y.L."/>
        </authorList>
    </citation>
    <scope>NUCLEOTIDE SEQUENCE</scope>
    <source>
        <strain evidence="2">R11</strain>
    </source>
</reference>
<dbReference type="RefSeq" id="WP_166587237.1">
    <property type="nucleotide sequence ID" value="NZ_WWEO01000044.1"/>
</dbReference>
<proteinExistence type="predicted"/>
<accession>A0A965ZIF2</accession>
<feature type="domain" description="Acyl-protein synthetase LuxE" evidence="1">
    <location>
        <begin position="18"/>
        <end position="326"/>
    </location>
</feature>
<dbReference type="GO" id="GO:0047474">
    <property type="term" value="F:long-chain fatty acid--protein ligase activity"/>
    <property type="evidence" value="ECO:0007669"/>
    <property type="project" value="InterPro"/>
</dbReference>
<dbReference type="SUPFAM" id="SSF56801">
    <property type="entry name" value="Acetyl-CoA synthetase-like"/>
    <property type="match status" value="1"/>
</dbReference>
<evidence type="ECO:0000313" key="2">
    <source>
        <dbReference type="EMBL" id="NCD71270.1"/>
    </source>
</evidence>
<dbReference type="InterPro" id="IPR042099">
    <property type="entry name" value="ANL_N_sf"/>
</dbReference>
<dbReference type="GO" id="GO:0008218">
    <property type="term" value="P:bioluminescence"/>
    <property type="evidence" value="ECO:0007669"/>
    <property type="project" value="InterPro"/>
</dbReference>
<keyword evidence="2" id="KW-0808">Transferase</keyword>
<evidence type="ECO:0000313" key="3">
    <source>
        <dbReference type="Proteomes" id="UP000638732"/>
    </source>
</evidence>
<comment type="caution">
    <text evidence="2">The sequence shown here is derived from an EMBL/GenBank/DDBJ whole genome shotgun (WGS) entry which is preliminary data.</text>
</comment>
<dbReference type="Pfam" id="PF04443">
    <property type="entry name" value="LuxE"/>
    <property type="match status" value="1"/>
</dbReference>
<name>A0A965ZIF2_9SPHI</name>
<dbReference type="InterPro" id="IPR007534">
    <property type="entry name" value="LuxE"/>
</dbReference>
<sequence>MQKPDQQQIFSITNRQQFDDAALQVFRYQAENNAIYNQFIKGLNVDPSTIDSIYKIPFLPVEFFKSQKVVSSSDEPQVVFTSSGTTGRITSRHLVTDVSWYEQSFRKAFELFYGDIRNYCVLALLPSYLERSGSSLIYMAEDLISLSENPASGFYLYNHEELYQQLQKQQSAGKPTLLIGVTFALLDFVEQHQINFPELIVMETGGMKGRRKEMIREELHETLTNGFGVKHIHSEYGMTELLSQGYSKGDGIFNCPPWMKIITRDTNDPISTQMDGRTGGINIIDLANINSCSFIATQDLGKIYPDGSFEVLGRFDNADIRGCNLLIA</sequence>
<reference evidence="2" key="2">
    <citation type="submission" date="2020-10" db="EMBL/GenBank/DDBJ databases">
        <title>Mucilaginibacter sp. nov., isolated from soil.</title>
        <authorList>
            <person name="Jeon C.O."/>
        </authorList>
    </citation>
    <scope>NUCLEOTIDE SEQUENCE</scope>
    <source>
        <strain evidence="2">R11</strain>
    </source>
</reference>
<evidence type="ECO:0000259" key="1">
    <source>
        <dbReference type="Pfam" id="PF04443"/>
    </source>
</evidence>